<accession>A0A2T9YC86</accession>
<dbReference type="InterPro" id="IPR050459">
    <property type="entry name" value="WD_repeat_RBAP46/RBAP48/MSI1"/>
</dbReference>
<feature type="repeat" description="WD" evidence="7">
    <location>
        <begin position="165"/>
        <end position="199"/>
    </location>
</feature>
<evidence type="ECO:0000256" key="5">
    <source>
        <dbReference type="ARBA" id="ARBA00022853"/>
    </source>
</evidence>
<feature type="repeat" description="WD" evidence="7">
    <location>
        <begin position="261"/>
        <end position="296"/>
    </location>
</feature>
<keyword evidence="11" id="KW-1185">Reference proteome</keyword>
<evidence type="ECO:0000313" key="11">
    <source>
        <dbReference type="Proteomes" id="UP000245383"/>
    </source>
</evidence>
<dbReference type="InterPro" id="IPR020472">
    <property type="entry name" value="WD40_PAC1"/>
</dbReference>
<keyword evidence="3 7" id="KW-0853">WD repeat</keyword>
<dbReference type="PROSITE" id="PS00678">
    <property type="entry name" value="WD_REPEATS_1"/>
    <property type="match status" value="3"/>
</dbReference>
<dbReference type="InterPro" id="IPR059104">
    <property type="entry name" value="Beta-prop_EIPR1-like"/>
</dbReference>
<evidence type="ECO:0000256" key="2">
    <source>
        <dbReference type="ARBA" id="ARBA00009341"/>
    </source>
</evidence>
<feature type="repeat" description="WD" evidence="7">
    <location>
        <begin position="305"/>
        <end position="340"/>
    </location>
</feature>
<evidence type="ECO:0000259" key="9">
    <source>
        <dbReference type="Pfam" id="PF23609"/>
    </source>
</evidence>
<keyword evidence="6" id="KW-0539">Nucleus</keyword>
<dbReference type="AlphaFoldDB" id="A0A2T9YC86"/>
<dbReference type="SMART" id="SM00320">
    <property type="entry name" value="WD40"/>
    <property type="match status" value="6"/>
</dbReference>
<organism evidence="10 11">
    <name type="scientific">Smittium simulii</name>
    <dbReference type="NCBI Taxonomy" id="133385"/>
    <lineage>
        <taxon>Eukaryota</taxon>
        <taxon>Fungi</taxon>
        <taxon>Fungi incertae sedis</taxon>
        <taxon>Zoopagomycota</taxon>
        <taxon>Kickxellomycotina</taxon>
        <taxon>Harpellomycetes</taxon>
        <taxon>Harpellales</taxon>
        <taxon>Legeriomycetaceae</taxon>
        <taxon>Smittium</taxon>
    </lineage>
</organism>
<dbReference type="GO" id="GO:0006325">
    <property type="term" value="P:chromatin organization"/>
    <property type="evidence" value="ECO:0007669"/>
    <property type="project" value="UniProtKB-KW"/>
</dbReference>
<dbReference type="EMBL" id="MBFR01000288">
    <property type="protein sequence ID" value="PVU89940.1"/>
    <property type="molecule type" value="Genomic_DNA"/>
</dbReference>
<dbReference type="Proteomes" id="UP000245383">
    <property type="component" value="Unassembled WGS sequence"/>
</dbReference>
<dbReference type="STRING" id="133385.A0A2T9YC86"/>
<comment type="caution">
    <text evidence="10">The sequence shown here is derived from an EMBL/GenBank/DDBJ whole genome shotgun (WGS) entry which is preliminary data.</text>
</comment>
<gene>
    <name evidence="10" type="ORF">BB561_005105</name>
</gene>
<dbReference type="GO" id="GO:0005634">
    <property type="term" value="C:nucleus"/>
    <property type="evidence" value="ECO:0007669"/>
    <property type="project" value="UniProtKB-SubCell"/>
</dbReference>
<keyword evidence="5" id="KW-0156">Chromatin regulator</keyword>
<evidence type="ECO:0000259" key="8">
    <source>
        <dbReference type="Pfam" id="PF12265"/>
    </source>
</evidence>
<protein>
    <submittedName>
        <fullName evidence="10">Uncharacterized protein</fullName>
    </submittedName>
</protein>
<evidence type="ECO:0000256" key="3">
    <source>
        <dbReference type="ARBA" id="ARBA00022574"/>
    </source>
</evidence>
<dbReference type="InterPro" id="IPR036322">
    <property type="entry name" value="WD40_repeat_dom_sf"/>
</dbReference>
<feature type="repeat" description="WD" evidence="7">
    <location>
        <begin position="215"/>
        <end position="257"/>
    </location>
</feature>
<feature type="domain" description="Histone-binding protein RBBP4-like N-terminal" evidence="8">
    <location>
        <begin position="8"/>
        <end position="77"/>
    </location>
</feature>
<evidence type="ECO:0000256" key="7">
    <source>
        <dbReference type="PROSITE-ProRule" id="PRU00221"/>
    </source>
</evidence>
<dbReference type="PROSITE" id="PS50294">
    <property type="entry name" value="WD_REPEATS_REGION"/>
    <property type="match status" value="3"/>
</dbReference>
<feature type="domain" description="EIPR1-like beta-propeller" evidence="9">
    <location>
        <begin position="227"/>
        <end position="338"/>
    </location>
</feature>
<evidence type="ECO:0000256" key="6">
    <source>
        <dbReference type="ARBA" id="ARBA00023242"/>
    </source>
</evidence>
<dbReference type="InterPro" id="IPR019775">
    <property type="entry name" value="WD40_repeat_CS"/>
</dbReference>
<reference evidence="10 11" key="1">
    <citation type="journal article" date="2018" name="MBio">
        <title>Comparative Genomics Reveals the Core Gene Toolbox for the Fungus-Insect Symbiosis.</title>
        <authorList>
            <person name="Wang Y."/>
            <person name="Stata M."/>
            <person name="Wang W."/>
            <person name="Stajich J.E."/>
            <person name="White M.M."/>
            <person name="Moncalvo J.M."/>
        </authorList>
    </citation>
    <scope>NUCLEOTIDE SEQUENCE [LARGE SCALE GENOMIC DNA]</scope>
    <source>
        <strain evidence="10 11">SWE-8-4</strain>
    </source>
</reference>
<sequence>MQEKLINEEYKIWKKNSPFLYDLLITHALEWPSLTVQWFPDIEKPENKDYKIQRLLLATHTSNSEQNYLQIANVQIPREDIDLNELPVNNELGELGGYGAVECKIQITQKINHDGEINRARYMPQNPDIIATKTVVESGAVYVFDRTKHPSIPNTDGICRPEIKLIGHTKEGYGLSWNTFQKGHILSASEDGSVCLWDIIGNTSTGRTMDPLLKIEAHNSVVEDVDWHPKHPHLFASVGDDRMLKIWDTRESNNKIATKSTIAHNAEVNCVSFNPASETVLATGSADHTVALWDLRMISTKLHSLESHRDEVLKVEWHPNGFETILASASADRRVNVWDIGRIGDEQSPEDAEDGPPELLFVHGGHTSRVCDISWNFNENWTMCSVAEDNIIQVWQMANNIYAREDSLSVSSEMVE</sequence>
<dbReference type="OrthoDB" id="427795at2759"/>
<dbReference type="SUPFAM" id="SSF50978">
    <property type="entry name" value="WD40 repeat-like"/>
    <property type="match status" value="1"/>
</dbReference>
<name>A0A2T9YC86_9FUNG</name>
<dbReference type="InterPro" id="IPR015943">
    <property type="entry name" value="WD40/YVTN_repeat-like_dom_sf"/>
</dbReference>
<comment type="subcellular location">
    <subcellularLocation>
        <location evidence="1">Nucleus</location>
    </subcellularLocation>
</comment>
<evidence type="ECO:0000256" key="4">
    <source>
        <dbReference type="ARBA" id="ARBA00022737"/>
    </source>
</evidence>
<evidence type="ECO:0000313" key="10">
    <source>
        <dbReference type="EMBL" id="PVU89940.1"/>
    </source>
</evidence>
<dbReference type="PROSITE" id="PS50082">
    <property type="entry name" value="WD_REPEATS_2"/>
    <property type="match status" value="4"/>
</dbReference>
<dbReference type="PANTHER" id="PTHR22850">
    <property type="entry name" value="WD40 REPEAT FAMILY"/>
    <property type="match status" value="1"/>
</dbReference>
<dbReference type="Pfam" id="PF00400">
    <property type="entry name" value="WD40"/>
    <property type="match status" value="2"/>
</dbReference>
<proteinExistence type="inferred from homology"/>
<comment type="similarity">
    <text evidence="2">Belongs to the WD repeat RBAP46/RBAP48/MSI1 family.</text>
</comment>
<dbReference type="Pfam" id="PF12265">
    <property type="entry name" value="CAF1C_H4-bd"/>
    <property type="match status" value="1"/>
</dbReference>
<dbReference type="Gene3D" id="2.130.10.10">
    <property type="entry name" value="YVTN repeat-like/Quinoprotein amine dehydrogenase"/>
    <property type="match status" value="1"/>
</dbReference>
<dbReference type="FunFam" id="2.130.10.10:FF:000512">
    <property type="entry name" value="WD-40 repeat-containing protein MSI1"/>
    <property type="match status" value="1"/>
</dbReference>
<evidence type="ECO:0000256" key="1">
    <source>
        <dbReference type="ARBA" id="ARBA00004123"/>
    </source>
</evidence>
<dbReference type="PRINTS" id="PR00320">
    <property type="entry name" value="GPROTEINBRPT"/>
</dbReference>
<keyword evidence="4" id="KW-0677">Repeat</keyword>
<dbReference type="InterPro" id="IPR001680">
    <property type="entry name" value="WD40_rpt"/>
</dbReference>
<dbReference type="Pfam" id="PF23609">
    <property type="entry name" value="Beta-prop_EIPR1"/>
    <property type="match status" value="1"/>
</dbReference>
<dbReference type="InterPro" id="IPR022052">
    <property type="entry name" value="Histone-bd_RBBP4-like_N"/>
</dbReference>